<dbReference type="AlphaFoldDB" id="A0A8B9T527"/>
<name>A0A8B9T527_ANAPL</name>
<reference evidence="2" key="2">
    <citation type="submission" date="2025-08" db="UniProtKB">
        <authorList>
            <consortium name="Ensembl"/>
        </authorList>
    </citation>
    <scope>IDENTIFICATION</scope>
</reference>
<dbReference type="SUPFAM" id="SSF109640">
    <property type="entry name" value="KRAB domain (Kruppel-associated box)"/>
    <property type="match status" value="1"/>
</dbReference>
<dbReference type="InterPro" id="IPR001909">
    <property type="entry name" value="KRAB"/>
</dbReference>
<dbReference type="Gene3D" id="6.10.140.140">
    <property type="match status" value="1"/>
</dbReference>
<dbReference type="GO" id="GO:0006355">
    <property type="term" value="P:regulation of DNA-templated transcription"/>
    <property type="evidence" value="ECO:0007669"/>
    <property type="project" value="InterPro"/>
</dbReference>
<evidence type="ECO:0000313" key="3">
    <source>
        <dbReference type="Proteomes" id="UP000694400"/>
    </source>
</evidence>
<dbReference type="PANTHER" id="PTHR23232:SF163">
    <property type="entry name" value="ZINC FINGER PROTEIN 589"/>
    <property type="match status" value="1"/>
</dbReference>
<organism evidence="2 3">
    <name type="scientific">Anas platyrhynchos</name>
    <name type="common">Mallard</name>
    <name type="synonym">Anas boschas</name>
    <dbReference type="NCBI Taxonomy" id="8839"/>
    <lineage>
        <taxon>Eukaryota</taxon>
        <taxon>Metazoa</taxon>
        <taxon>Chordata</taxon>
        <taxon>Craniata</taxon>
        <taxon>Vertebrata</taxon>
        <taxon>Euteleostomi</taxon>
        <taxon>Archelosauria</taxon>
        <taxon>Archosauria</taxon>
        <taxon>Dinosauria</taxon>
        <taxon>Saurischia</taxon>
        <taxon>Theropoda</taxon>
        <taxon>Coelurosauria</taxon>
        <taxon>Aves</taxon>
        <taxon>Neognathae</taxon>
        <taxon>Galloanserae</taxon>
        <taxon>Anseriformes</taxon>
        <taxon>Anatidae</taxon>
        <taxon>Anatinae</taxon>
        <taxon>Anas</taxon>
    </lineage>
</organism>
<dbReference type="PROSITE" id="PS50805">
    <property type="entry name" value="KRAB"/>
    <property type="match status" value="1"/>
</dbReference>
<reference evidence="2" key="3">
    <citation type="submission" date="2025-09" db="UniProtKB">
        <authorList>
            <consortium name="Ensembl"/>
        </authorList>
    </citation>
    <scope>IDENTIFICATION</scope>
</reference>
<dbReference type="Ensembl" id="ENSAPLT00020017497.1">
    <property type="protein sequence ID" value="ENSAPLP00020016212.1"/>
    <property type="gene ID" value="ENSAPLG00020011692.1"/>
</dbReference>
<evidence type="ECO:0000259" key="1">
    <source>
        <dbReference type="PROSITE" id="PS50805"/>
    </source>
</evidence>
<accession>A0A8B9T527</accession>
<dbReference type="InterPro" id="IPR050169">
    <property type="entry name" value="Krueppel_C2H2_ZnF"/>
</dbReference>
<dbReference type="Proteomes" id="UP000694400">
    <property type="component" value="Chromosome 2"/>
</dbReference>
<proteinExistence type="predicted"/>
<sequence>MLPAFEDVAVFLSRAEWELAAEEQRELYRAVMLDNFALLTSLGEAGRPAPGMGTSGGAVTRHRGCSGVGGLGRIHPSGSAASPRVLVWFCPGSSTKKGQNVLSLPC</sequence>
<feature type="domain" description="KRAB" evidence="1">
    <location>
        <begin position="3"/>
        <end position="81"/>
    </location>
</feature>
<dbReference type="PANTHER" id="PTHR23232">
    <property type="entry name" value="KRAB DOMAIN C2H2 ZINC FINGER"/>
    <property type="match status" value="1"/>
</dbReference>
<dbReference type="InterPro" id="IPR036051">
    <property type="entry name" value="KRAB_dom_sf"/>
</dbReference>
<reference evidence="2" key="1">
    <citation type="submission" date="2019-08" db="EMBL/GenBank/DDBJ databases">
        <title>Three high-quality genomes provides insights into domestication of ducks.</title>
        <authorList>
            <person name="Hou Z.C."/>
            <person name="Zhu F."/>
            <person name="Yin Z.T."/>
            <person name="Zhang F."/>
        </authorList>
    </citation>
    <scope>NUCLEOTIDE SEQUENCE [LARGE SCALE GENOMIC DNA]</scope>
</reference>
<dbReference type="CDD" id="cd07765">
    <property type="entry name" value="KRAB_A-box"/>
    <property type="match status" value="1"/>
</dbReference>
<dbReference type="Pfam" id="PF01352">
    <property type="entry name" value="KRAB"/>
    <property type="match status" value="1"/>
</dbReference>
<protein>
    <recommendedName>
        <fullName evidence="1">KRAB domain-containing protein</fullName>
    </recommendedName>
</protein>
<dbReference type="SMART" id="SM00349">
    <property type="entry name" value="KRAB"/>
    <property type="match status" value="1"/>
</dbReference>
<evidence type="ECO:0000313" key="2">
    <source>
        <dbReference type="Ensembl" id="ENSAPLP00020016212.1"/>
    </source>
</evidence>